<gene>
    <name evidence="1" type="ORF">ABJI51_23630</name>
</gene>
<comment type="caution">
    <text evidence="1">The sequence shown here is derived from an EMBL/GenBank/DDBJ whole genome shotgun (WGS) entry which is preliminary data.</text>
</comment>
<dbReference type="Proteomes" id="UP001440984">
    <property type="component" value="Unassembled WGS sequence"/>
</dbReference>
<keyword evidence="2" id="KW-1185">Reference proteome</keyword>
<evidence type="ECO:0000313" key="1">
    <source>
        <dbReference type="EMBL" id="MEQ0562087.1"/>
    </source>
</evidence>
<name>A0ABV0LL95_9PSEU</name>
<sequence length="57" mass="6007">MECVTPRIPATCADAFVAAAEVAAYATRRNAVMRAMVAATERTANAVGGRTFDVGFR</sequence>
<reference evidence="1 2" key="1">
    <citation type="submission" date="2024-05" db="EMBL/GenBank/DDBJ databases">
        <authorList>
            <person name="Zhao H."/>
            <person name="Xu Y."/>
            <person name="Lin S."/>
            <person name="Spain J.C."/>
            <person name="Zhou N.-Y."/>
        </authorList>
    </citation>
    <scope>NUCLEOTIDE SEQUENCE [LARGE SCALE GENOMIC DNA]</scope>
    <source>
        <strain evidence="1 2">NEAU-NG30</strain>
    </source>
</reference>
<protein>
    <submittedName>
        <fullName evidence="1">Uncharacterized protein</fullName>
    </submittedName>
</protein>
<dbReference type="EMBL" id="JBDZYD010000008">
    <property type="protein sequence ID" value="MEQ0562087.1"/>
    <property type="molecule type" value="Genomic_DNA"/>
</dbReference>
<evidence type="ECO:0000313" key="2">
    <source>
        <dbReference type="Proteomes" id="UP001440984"/>
    </source>
</evidence>
<dbReference type="RefSeq" id="WP_348953485.1">
    <property type="nucleotide sequence ID" value="NZ_JBDZYD010000008.1"/>
</dbReference>
<organism evidence="1 2">
    <name type="scientific">Amycolatopsis melonis</name>
    <dbReference type="NCBI Taxonomy" id="3156488"/>
    <lineage>
        <taxon>Bacteria</taxon>
        <taxon>Bacillati</taxon>
        <taxon>Actinomycetota</taxon>
        <taxon>Actinomycetes</taxon>
        <taxon>Pseudonocardiales</taxon>
        <taxon>Pseudonocardiaceae</taxon>
        <taxon>Amycolatopsis</taxon>
    </lineage>
</organism>
<proteinExistence type="predicted"/>
<accession>A0ABV0LL95</accession>